<evidence type="ECO:0000313" key="1">
    <source>
        <dbReference type="EMBL" id="TCK82789.1"/>
    </source>
</evidence>
<dbReference type="SUPFAM" id="SSF53335">
    <property type="entry name" value="S-adenosyl-L-methionine-dependent methyltransferases"/>
    <property type="match status" value="1"/>
</dbReference>
<reference evidence="1 2" key="1">
    <citation type="submission" date="2019-03" db="EMBL/GenBank/DDBJ databases">
        <title>Genomic Encyclopedia of Archaeal and Bacterial Type Strains, Phase II (KMG-II): from individual species to whole genera.</title>
        <authorList>
            <person name="Goeker M."/>
        </authorList>
    </citation>
    <scope>NUCLEOTIDE SEQUENCE [LARGE SCALE GENOMIC DNA]</scope>
    <source>
        <strain evidence="1 2">DSM 22554</strain>
    </source>
</reference>
<comment type="caution">
    <text evidence="1">The sequence shown here is derived from an EMBL/GenBank/DDBJ whole genome shotgun (WGS) entry which is preliminary data.</text>
</comment>
<sequence>MKNIYPISSLLNIQKLRSILSFGIKGYLAEIGWFVALKHKSSVNGENEPIPWLTYSFIDFLENRLNKEQSIFEFGSGNSTRYFAKKVNDISSLEHDKAWYESGLKNKPHNANLIFCELDADGNYCRGAINTKQKFNIIIIDGRDRVNCCLQSIDALKEDGVLILDDSERERYTAGRIALIEKGFKELSFSGISPGFFYRKETSVFYRSNNCLGI</sequence>
<dbReference type="EMBL" id="SMGO01000002">
    <property type="protein sequence ID" value="TCK82789.1"/>
    <property type="molecule type" value="Genomic_DNA"/>
</dbReference>
<dbReference type="InterPro" id="IPR029063">
    <property type="entry name" value="SAM-dependent_MTases_sf"/>
</dbReference>
<name>A0A4R1LZV5_9SPHI</name>
<evidence type="ECO:0008006" key="3">
    <source>
        <dbReference type="Google" id="ProtNLM"/>
    </source>
</evidence>
<gene>
    <name evidence="1" type="ORF">C8N28_1374</name>
</gene>
<organism evidence="1 2">
    <name type="scientific">Albibacterium bauzanense</name>
    <dbReference type="NCBI Taxonomy" id="653929"/>
    <lineage>
        <taxon>Bacteria</taxon>
        <taxon>Pseudomonadati</taxon>
        <taxon>Bacteroidota</taxon>
        <taxon>Sphingobacteriia</taxon>
        <taxon>Sphingobacteriales</taxon>
        <taxon>Sphingobacteriaceae</taxon>
        <taxon>Albibacterium</taxon>
    </lineage>
</organism>
<proteinExistence type="predicted"/>
<keyword evidence="2" id="KW-1185">Reference proteome</keyword>
<protein>
    <recommendedName>
        <fullName evidence="3">FkbM family methyltransferase</fullName>
    </recommendedName>
</protein>
<dbReference type="AlphaFoldDB" id="A0A4R1LZV5"/>
<dbReference type="OrthoDB" id="938855at2"/>
<dbReference type="RefSeq" id="WP_132222919.1">
    <property type="nucleotide sequence ID" value="NZ_SMGO01000002.1"/>
</dbReference>
<dbReference type="Gene3D" id="3.40.50.150">
    <property type="entry name" value="Vaccinia Virus protein VP39"/>
    <property type="match status" value="1"/>
</dbReference>
<dbReference type="Proteomes" id="UP000294616">
    <property type="component" value="Unassembled WGS sequence"/>
</dbReference>
<evidence type="ECO:0000313" key="2">
    <source>
        <dbReference type="Proteomes" id="UP000294616"/>
    </source>
</evidence>
<accession>A0A4R1LZV5</accession>